<dbReference type="PROSITE" id="PS01173">
    <property type="entry name" value="LIPASE_GDXG_HIS"/>
    <property type="match status" value="1"/>
</dbReference>
<comment type="similarity">
    <text evidence="1">Belongs to the 'GDXG' lipolytic enzyme family.</text>
</comment>
<accession>A0A0F9MJK4</accession>
<dbReference type="PANTHER" id="PTHR48081">
    <property type="entry name" value="AB HYDROLASE SUPERFAMILY PROTEIN C4A8.06C"/>
    <property type="match status" value="1"/>
</dbReference>
<dbReference type="PANTHER" id="PTHR48081:SF13">
    <property type="entry name" value="ALPHA_BETA HYDROLASE"/>
    <property type="match status" value="1"/>
</dbReference>
<dbReference type="SUPFAM" id="SSF53474">
    <property type="entry name" value="alpha/beta-Hydrolases"/>
    <property type="match status" value="1"/>
</dbReference>
<dbReference type="Pfam" id="PF20434">
    <property type="entry name" value="BD-FAE"/>
    <property type="match status" value="1"/>
</dbReference>
<dbReference type="GO" id="GO:0016787">
    <property type="term" value="F:hydrolase activity"/>
    <property type="evidence" value="ECO:0007669"/>
    <property type="project" value="UniProtKB-KW"/>
</dbReference>
<evidence type="ECO:0000256" key="2">
    <source>
        <dbReference type="ARBA" id="ARBA00022801"/>
    </source>
</evidence>
<dbReference type="InterPro" id="IPR029058">
    <property type="entry name" value="AB_hydrolase_fold"/>
</dbReference>
<evidence type="ECO:0000313" key="4">
    <source>
        <dbReference type="EMBL" id="KKN07505.1"/>
    </source>
</evidence>
<proteinExistence type="inferred from homology"/>
<dbReference type="Gene3D" id="3.40.50.1820">
    <property type="entry name" value="alpha/beta hydrolase"/>
    <property type="match status" value="1"/>
</dbReference>
<comment type="caution">
    <text evidence="4">The sequence shown here is derived from an EMBL/GenBank/DDBJ whole genome shotgun (WGS) entry which is preliminary data.</text>
</comment>
<dbReference type="InterPro" id="IPR050300">
    <property type="entry name" value="GDXG_lipolytic_enzyme"/>
</dbReference>
<dbReference type="EMBL" id="LAZR01004563">
    <property type="protein sequence ID" value="KKN07505.1"/>
    <property type="molecule type" value="Genomic_DNA"/>
</dbReference>
<keyword evidence="2" id="KW-0378">Hydrolase</keyword>
<name>A0A0F9MJK4_9ZZZZ</name>
<evidence type="ECO:0000259" key="3">
    <source>
        <dbReference type="Pfam" id="PF20434"/>
    </source>
</evidence>
<dbReference type="InterPro" id="IPR049492">
    <property type="entry name" value="BD-FAE-like_dom"/>
</dbReference>
<organism evidence="4">
    <name type="scientific">marine sediment metagenome</name>
    <dbReference type="NCBI Taxonomy" id="412755"/>
    <lineage>
        <taxon>unclassified sequences</taxon>
        <taxon>metagenomes</taxon>
        <taxon>ecological metagenomes</taxon>
    </lineage>
</organism>
<gene>
    <name evidence="4" type="ORF">LCGC14_1066250</name>
</gene>
<dbReference type="InterPro" id="IPR002168">
    <property type="entry name" value="Lipase_GDXG_HIS_AS"/>
</dbReference>
<feature type="domain" description="BD-FAE-like" evidence="3">
    <location>
        <begin position="53"/>
        <end position="259"/>
    </location>
</feature>
<protein>
    <recommendedName>
        <fullName evidence="3">BD-FAE-like domain-containing protein</fullName>
    </recommendedName>
</protein>
<dbReference type="AlphaFoldDB" id="A0A0F9MJK4"/>
<evidence type="ECO:0000256" key="1">
    <source>
        <dbReference type="ARBA" id="ARBA00010515"/>
    </source>
</evidence>
<sequence>MKSIRLVILILAFQTSYSSLGQISNPVISLFPKGTTLHANIAYHNDTLAKHRLDIYLPPKMKGPVPLIVFIHGGGWIVNDKYADIGYMQKTLSEILNNGYAVASIDYRFATQAIFPAQIQDCNSAVSFLYDNANTYGFDKENVALMGFSAGGHLAALQGLSDNNQIDAFFISDASREFSFKAVVDFYGPSELTSLNSSEDPKAPEAILLGATPIVRPDLAKIASPVNYIDKNDPPFLIIHGENDDQVPNRQSKLLSGWLTVSDVENELIIVPEAPHYGKMFDVESIREKVMEFLDKHLK</sequence>
<reference evidence="4" key="1">
    <citation type="journal article" date="2015" name="Nature">
        <title>Complex archaea that bridge the gap between prokaryotes and eukaryotes.</title>
        <authorList>
            <person name="Spang A."/>
            <person name="Saw J.H."/>
            <person name="Jorgensen S.L."/>
            <person name="Zaremba-Niedzwiedzka K."/>
            <person name="Martijn J."/>
            <person name="Lind A.E."/>
            <person name="van Eijk R."/>
            <person name="Schleper C."/>
            <person name="Guy L."/>
            <person name="Ettema T.J."/>
        </authorList>
    </citation>
    <scope>NUCLEOTIDE SEQUENCE</scope>
</reference>